<comment type="similarity">
    <text evidence="1">Belongs to the BolA/IbaG family.</text>
</comment>
<proteinExistence type="inferred from homology"/>
<dbReference type="PANTHER" id="PTHR46230:SF7">
    <property type="entry name" value="BOLA-LIKE PROTEIN 1"/>
    <property type="match status" value="1"/>
</dbReference>
<evidence type="ECO:0000313" key="2">
    <source>
        <dbReference type="EMBL" id="KAJ7772604.1"/>
    </source>
</evidence>
<dbReference type="InterPro" id="IPR002634">
    <property type="entry name" value="BolA"/>
</dbReference>
<dbReference type="AlphaFoldDB" id="A0AAD7JVF5"/>
<accession>A0AAD7JVF5</accession>
<protein>
    <submittedName>
        <fullName evidence="2">Bola protein</fullName>
    </submittedName>
</protein>
<evidence type="ECO:0000256" key="1">
    <source>
        <dbReference type="RuleBase" id="RU003860"/>
    </source>
</evidence>
<keyword evidence="3" id="KW-1185">Reference proteome</keyword>
<dbReference type="Gene3D" id="3.30.300.90">
    <property type="entry name" value="BolA-like"/>
    <property type="match status" value="1"/>
</dbReference>
<organism evidence="2 3">
    <name type="scientific">Mycena maculata</name>
    <dbReference type="NCBI Taxonomy" id="230809"/>
    <lineage>
        <taxon>Eukaryota</taxon>
        <taxon>Fungi</taxon>
        <taxon>Dikarya</taxon>
        <taxon>Basidiomycota</taxon>
        <taxon>Agaricomycotina</taxon>
        <taxon>Agaricomycetes</taxon>
        <taxon>Agaricomycetidae</taxon>
        <taxon>Agaricales</taxon>
        <taxon>Marasmiineae</taxon>
        <taxon>Mycenaceae</taxon>
        <taxon>Mycena</taxon>
    </lineage>
</organism>
<sequence length="130" mass="14472">MIRLRSSLRVLQTTPFRSATMATPVSQPGPLENAIREKLTAQFSPTLLKISNDSWQHRHHAAMRTQGSDGTGETHFSIHITSAHFQSKTTMQRHRLVYAALKEELDGGLHALSLQTKTEEELAAQAEKGN</sequence>
<dbReference type="Pfam" id="PF01722">
    <property type="entry name" value="BolA"/>
    <property type="match status" value="1"/>
</dbReference>
<gene>
    <name evidence="2" type="ORF">DFH07DRAFT_802530</name>
</gene>
<comment type="caution">
    <text evidence="2">The sequence shown here is derived from an EMBL/GenBank/DDBJ whole genome shotgun (WGS) entry which is preliminary data.</text>
</comment>
<evidence type="ECO:0000313" key="3">
    <source>
        <dbReference type="Proteomes" id="UP001215280"/>
    </source>
</evidence>
<dbReference type="SUPFAM" id="SSF82657">
    <property type="entry name" value="BolA-like"/>
    <property type="match status" value="1"/>
</dbReference>
<dbReference type="GO" id="GO:0044572">
    <property type="term" value="P:[4Fe-4S] cluster assembly"/>
    <property type="evidence" value="ECO:0007669"/>
    <property type="project" value="TreeGrafter"/>
</dbReference>
<dbReference type="Proteomes" id="UP001215280">
    <property type="component" value="Unassembled WGS sequence"/>
</dbReference>
<dbReference type="GO" id="GO:0005759">
    <property type="term" value="C:mitochondrial matrix"/>
    <property type="evidence" value="ECO:0007669"/>
    <property type="project" value="TreeGrafter"/>
</dbReference>
<dbReference type="InterPro" id="IPR036065">
    <property type="entry name" value="BolA-like_sf"/>
</dbReference>
<name>A0AAD7JVF5_9AGAR</name>
<dbReference type="PIRSF" id="PIRSF003113">
    <property type="entry name" value="BolA"/>
    <property type="match status" value="1"/>
</dbReference>
<reference evidence="2" key="1">
    <citation type="submission" date="2023-03" db="EMBL/GenBank/DDBJ databases">
        <title>Massive genome expansion in bonnet fungi (Mycena s.s.) driven by repeated elements and novel gene families across ecological guilds.</title>
        <authorList>
            <consortium name="Lawrence Berkeley National Laboratory"/>
            <person name="Harder C.B."/>
            <person name="Miyauchi S."/>
            <person name="Viragh M."/>
            <person name="Kuo A."/>
            <person name="Thoen E."/>
            <person name="Andreopoulos B."/>
            <person name="Lu D."/>
            <person name="Skrede I."/>
            <person name="Drula E."/>
            <person name="Henrissat B."/>
            <person name="Morin E."/>
            <person name="Kohler A."/>
            <person name="Barry K."/>
            <person name="LaButti K."/>
            <person name="Morin E."/>
            <person name="Salamov A."/>
            <person name="Lipzen A."/>
            <person name="Mereny Z."/>
            <person name="Hegedus B."/>
            <person name="Baldrian P."/>
            <person name="Stursova M."/>
            <person name="Weitz H."/>
            <person name="Taylor A."/>
            <person name="Grigoriev I.V."/>
            <person name="Nagy L.G."/>
            <person name="Martin F."/>
            <person name="Kauserud H."/>
        </authorList>
    </citation>
    <scope>NUCLEOTIDE SEQUENCE</scope>
    <source>
        <strain evidence="2">CBHHK188m</strain>
    </source>
</reference>
<dbReference type="EMBL" id="JARJLG010000019">
    <property type="protein sequence ID" value="KAJ7772604.1"/>
    <property type="molecule type" value="Genomic_DNA"/>
</dbReference>
<dbReference type="PANTHER" id="PTHR46230">
    <property type="match status" value="1"/>
</dbReference>